<organism evidence="5 6">
    <name type="scientific">Fusarium agapanthi</name>
    <dbReference type="NCBI Taxonomy" id="1803897"/>
    <lineage>
        <taxon>Eukaryota</taxon>
        <taxon>Fungi</taxon>
        <taxon>Dikarya</taxon>
        <taxon>Ascomycota</taxon>
        <taxon>Pezizomycotina</taxon>
        <taxon>Sordariomycetes</taxon>
        <taxon>Hypocreomycetidae</taxon>
        <taxon>Hypocreales</taxon>
        <taxon>Nectriaceae</taxon>
        <taxon>Fusarium</taxon>
        <taxon>Fusarium fujikuroi species complex</taxon>
    </lineage>
</organism>
<reference evidence="5" key="1">
    <citation type="submission" date="2020-01" db="EMBL/GenBank/DDBJ databases">
        <title>Identification and distribution of gene clusters putatively required for synthesis of sphingolipid metabolism inhibitors in phylogenetically diverse species of the filamentous fungus Fusarium.</title>
        <authorList>
            <person name="Kim H.-S."/>
            <person name="Busman M."/>
            <person name="Brown D.W."/>
            <person name="Divon H."/>
            <person name="Uhlig S."/>
            <person name="Proctor R.H."/>
        </authorList>
    </citation>
    <scope>NUCLEOTIDE SEQUENCE</scope>
    <source>
        <strain evidence="5">NRRL 31653</strain>
    </source>
</reference>
<evidence type="ECO:0000313" key="6">
    <source>
        <dbReference type="Proteomes" id="UP000737391"/>
    </source>
</evidence>
<feature type="domain" description="DUF7025" evidence="3">
    <location>
        <begin position="407"/>
        <end position="497"/>
    </location>
</feature>
<dbReference type="InterPro" id="IPR054289">
    <property type="entry name" value="DUF7025"/>
</dbReference>
<gene>
    <name evidence="5" type="ORF">FAGAP_1956</name>
</gene>
<accession>A0A9P5BI53</accession>
<protein>
    <recommendedName>
        <fullName evidence="7">Heterokaryon incompatibility domain-containing protein</fullName>
    </recommendedName>
</protein>
<sequence>MSQTTDSALKATIQRLYLMVRNGDTWDFDEPELDDRGELIVHDIVHKLGYTLPSTEGESPTPSMVLEDEGESEESPSRHKNENEVQVLKQEAVVPDTGLPTPCQAEQSPPEHYVDTFTDGSETSIDQCVGSDILNTSSQHWVDGFYMDFSAPIWGTDMMTLHWPHTDLISEASSEAVSANNPQLFQPLAFNAMSSQPSASIPRYLVIHRVECPGSTPAHSSHPAVSSYLDVPRLLSGDNNRSPPRGRIPDEDSQKRAKKDPTISFIIHRTYNCLEYHNALFEALREASASFEPPYLSSQLCLPSDAYSAVAEGEYMEIVSDDLNNAIDAVKEADTQKDSMDESLLLGWKREHNMVAPYLHFYHTRNLLRDYIPSLPERQSKDLNLLLEYLDKEFRPDYQEAENLFLGEGLVSRKHFHKLFGPREILVTVEEGNHIAMVSKYPPLPGSNPIRLECELWNFNGRFAKFKRTVTIPWPKHAAEVDMVPIKSLAIFPLRFDQQVEHCLRKRGEFFWQLRKPRLVLYNAPNQVLDYRMVNGQYMVDIETYRRFHRLNTIENVATEHVEEYLPLEVTESESPPAGSFTLLLPPTTYGFGFHDKKWRCTFTGKLALEYATDIVWSEDLFDRLVISGRDKKILRTLLPENNESVDVEAGRDRGRLILFCGKQGSGKTFAAEALAQLAKKPLYRLTPYEVGIELDQVENNIKEAFYLGDIWDAGGPYRRALHNRARLSLFESEPDDEVVFGKYHMLPHGYQDFQSSCREIQIMLQTAEKLPDLTALHNRMRLINTRTRAFEEFYGSKVPKYAILSHTWGQEEVTFQDWADPTSVIHKSGFTKIIEACEQARHDDYAYIWVDTNCIDKSSSAELTEAINSMFAWYSKADICYAYLSDVPTFKPLSYAKEFRQSRWFKRGWTLQELLAPDCVVFYAADWSRIGTRSSLVCDIAEATGIGIKYLRSYSKTGTTTQQDWSQVRSPVCHEASIAERMSWLSRRETTRIEDMAYCMLGIFGIHMPLVYGEGPRAFSRLQEEILKTSDDHSLFCWSWAMGKNQGSLLAPRPHGFLEASGHRRHPHAVKPSPYAIANSGLSIRLPLIQCWSSYVAILNVALGWDNSNVGIAMQKEPLTGIFTRASYPDVPILLAPGMVYKGFPLTEMFTPAQHVDSESTRPPSLSTQMQCKTGALLSFGNLGRQSDRCKFSKIQTFPPNRFSRVDSILTICPVECRQEPSPNWLRRMTQTNGGFAGATIVDFTMAEGRTEMIVFAVTTTKRDFYVVPRWHYYMIMAQKV</sequence>
<dbReference type="EMBL" id="LUFC02000108">
    <property type="protein sequence ID" value="KAF4501812.1"/>
    <property type="molecule type" value="Genomic_DNA"/>
</dbReference>
<name>A0A9P5BI53_9HYPO</name>
<keyword evidence="6" id="KW-1185">Reference proteome</keyword>
<dbReference type="Proteomes" id="UP000737391">
    <property type="component" value="Unassembled WGS sequence"/>
</dbReference>
<evidence type="ECO:0000313" key="5">
    <source>
        <dbReference type="EMBL" id="KAF4501812.1"/>
    </source>
</evidence>
<dbReference type="OrthoDB" id="10042665at2759"/>
<dbReference type="Pfam" id="PF22942">
    <property type="entry name" value="DUF7025"/>
    <property type="match status" value="1"/>
</dbReference>
<feature type="compositionally biased region" description="Polar residues" evidence="1">
    <location>
        <begin position="52"/>
        <end position="62"/>
    </location>
</feature>
<feature type="region of interest" description="Disordered" evidence="1">
    <location>
        <begin position="236"/>
        <end position="259"/>
    </location>
</feature>
<feature type="domain" description="DUF8212" evidence="4">
    <location>
        <begin position="1018"/>
        <end position="1042"/>
    </location>
</feature>
<dbReference type="SUPFAM" id="SSF52540">
    <property type="entry name" value="P-loop containing nucleoside triphosphate hydrolases"/>
    <property type="match status" value="1"/>
</dbReference>
<dbReference type="PANTHER" id="PTHR10622">
    <property type="entry name" value="HET DOMAIN-CONTAINING PROTEIN"/>
    <property type="match status" value="1"/>
</dbReference>
<evidence type="ECO:0000259" key="3">
    <source>
        <dbReference type="Pfam" id="PF22942"/>
    </source>
</evidence>
<feature type="domain" description="Heterokaryon incompatibility" evidence="2">
    <location>
        <begin position="802"/>
        <end position="887"/>
    </location>
</feature>
<dbReference type="InterPro" id="IPR027417">
    <property type="entry name" value="P-loop_NTPase"/>
</dbReference>
<evidence type="ECO:0000259" key="4">
    <source>
        <dbReference type="Pfam" id="PF26640"/>
    </source>
</evidence>
<dbReference type="Pfam" id="PF26640">
    <property type="entry name" value="DUF8212"/>
    <property type="match status" value="1"/>
</dbReference>
<dbReference type="InterPro" id="IPR010730">
    <property type="entry name" value="HET"/>
</dbReference>
<feature type="compositionally biased region" description="Basic and acidic residues" evidence="1">
    <location>
        <begin position="247"/>
        <end position="259"/>
    </location>
</feature>
<dbReference type="Pfam" id="PF06985">
    <property type="entry name" value="HET"/>
    <property type="match status" value="1"/>
</dbReference>
<dbReference type="Gene3D" id="3.40.50.300">
    <property type="entry name" value="P-loop containing nucleotide triphosphate hydrolases"/>
    <property type="match status" value="1"/>
</dbReference>
<dbReference type="PANTHER" id="PTHR10622:SF10">
    <property type="entry name" value="HET DOMAIN-CONTAINING PROTEIN"/>
    <property type="match status" value="1"/>
</dbReference>
<dbReference type="InterPro" id="IPR058525">
    <property type="entry name" value="DUF8212"/>
</dbReference>
<evidence type="ECO:0000256" key="1">
    <source>
        <dbReference type="SAM" id="MobiDB-lite"/>
    </source>
</evidence>
<evidence type="ECO:0008006" key="7">
    <source>
        <dbReference type="Google" id="ProtNLM"/>
    </source>
</evidence>
<feature type="region of interest" description="Disordered" evidence="1">
    <location>
        <begin position="51"/>
        <end position="84"/>
    </location>
</feature>
<comment type="caution">
    <text evidence="5">The sequence shown here is derived from an EMBL/GenBank/DDBJ whole genome shotgun (WGS) entry which is preliminary data.</text>
</comment>
<evidence type="ECO:0000259" key="2">
    <source>
        <dbReference type="Pfam" id="PF06985"/>
    </source>
</evidence>
<proteinExistence type="predicted"/>